<organism evidence="1">
    <name type="scientific">bioreactor metagenome</name>
    <dbReference type="NCBI Taxonomy" id="1076179"/>
    <lineage>
        <taxon>unclassified sequences</taxon>
        <taxon>metagenomes</taxon>
        <taxon>ecological metagenomes</taxon>
    </lineage>
</organism>
<reference evidence="1" key="1">
    <citation type="submission" date="2019-08" db="EMBL/GenBank/DDBJ databases">
        <authorList>
            <person name="Kucharzyk K."/>
            <person name="Murdoch R.W."/>
            <person name="Higgins S."/>
            <person name="Loffler F."/>
        </authorList>
    </citation>
    <scope>NUCLEOTIDE SEQUENCE</scope>
</reference>
<proteinExistence type="predicted"/>
<dbReference type="Gene3D" id="3.90.1150.10">
    <property type="entry name" value="Aspartate Aminotransferase, domain 1"/>
    <property type="match status" value="1"/>
</dbReference>
<dbReference type="EMBL" id="VSSQ01056603">
    <property type="protein sequence ID" value="MPN10449.1"/>
    <property type="molecule type" value="Genomic_DNA"/>
</dbReference>
<evidence type="ECO:0000313" key="1">
    <source>
        <dbReference type="EMBL" id="MPN10449.1"/>
    </source>
</evidence>
<comment type="caution">
    <text evidence="1">The sequence shown here is derived from an EMBL/GenBank/DDBJ whole genome shotgun (WGS) entry which is preliminary data.</text>
</comment>
<accession>A0A645FAU0</accession>
<sequence>MKQWLEQIACPVNDKLCEEEALWFTQTMLLGDRKNMDMIADAIRKISREAKAISKL</sequence>
<dbReference type="InterPro" id="IPR015422">
    <property type="entry name" value="PyrdxlP-dep_Trfase_small"/>
</dbReference>
<name>A0A645FAU0_9ZZZZ</name>
<protein>
    <submittedName>
        <fullName evidence="1">Uncharacterized protein</fullName>
    </submittedName>
</protein>
<gene>
    <name evidence="1" type="ORF">SDC9_157744</name>
</gene>
<dbReference type="AlphaFoldDB" id="A0A645FAU0"/>